<evidence type="ECO:0000313" key="2">
    <source>
        <dbReference type="Proteomes" id="UP000239724"/>
    </source>
</evidence>
<accession>A0A2S6N244</accession>
<dbReference type="AlphaFoldDB" id="A0A2S6N244"/>
<organism evidence="1 2">
    <name type="scientific">Rhodopila globiformis</name>
    <name type="common">Rhodopseudomonas globiformis</name>
    <dbReference type="NCBI Taxonomy" id="1071"/>
    <lineage>
        <taxon>Bacteria</taxon>
        <taxon>Pseudomonadati</taxon>
        <taxon>Pseudomonadota</taxon>
        <taxon>Alphaproteobacteria</taxon>
        <taxon>Acetobacterales</taxon>
        <taxon>Acetobacteraceae</taxon>
        <taxon>Rhodopila</taxon>
    </lineage>
</organism>
<protein>
    <submittedName>
        <fullName evidence="1">Uncharacterized protein</fullName>
    </submittedName>
</protein>
<keyword evidence="2" id="KW-1185">Reference proteome</keyword>
<name>A0A2S6N244_RHOGL</name>
<dbReference type="Proteomes" id="UP000239724">
    <property type="component" value="Unassembled WGS sequence"/>
</dbReference>
<dbReference type="RefSeq" id="WP_104521285.1">
    <property type="nucleotide sequence ID" value="NZ_NHRY01000239.1"/>
</dbReference>
<dbReference type="EMBL" id="NHRY01000239">
    <property type="protein sequence ID" value="PPQ28694.1"/>
    <property type="molecule type" value="Genomic_DNA"/>
</dbReference>
<evidence type="ECO:0000313" key="1">
    <source>
        <dbReference type="EMBL" id="PPQ28694.1"/>
    </source>
</evidence>
<gene>
    <name evidence="1" type="ORF">CCS01_23655</name>
</gene>
<sequence length="61" mass="6525">MTPIHPAPKFIIEGEPLGFNPLLIFTTPISTLDPVVASLAADDHAGRVIAAINEVITQAYR</sequence>
<proteinExistence type="predicted"/>
<reference evidence="1 2" key="1">
    <citation type="journal article" date="2018" name="Arch. Microbiol.">
        <title>New insights into the metabolic potential of the phototrophic purple bacterium Rhodopila globiformis DSM 161(T) from its draft genome sequence and evidence for a vanadium-dependent nitrogenase.</title>
        <authorList>
            <person name="Imhoff J.F."/>
            <person name="Rahn T."/>
            <person name="Kunzel S."/>
            <person name="Neulinger S.C."/>
        </authorList>
    </citation>
    <scope>NUCLEOTIDE SEQUENCE [LARGE SCALE GENOMIC DNA]</scope>
    <source>
        <strain evidence="1 2">DSM 161</strain>
    </source>
</reference>
<comment type="caution">
    <text evidence="1">The sequence shown here is derived from an EMBL/GenBank/DDBJ whole genome shotgun (WGS) entry which is preliminary data.</text>
</comment>